<dbReference type="EMBL" id="BSYR01000035">
    <property type="protein sequence ID" value="GMJ01295.1"/>
    <property type="molecule type" value="Genomic_DNA"/>
</dbReference>
<dbReference type="PANTHER" id="PTHR31232">
    <property type="match status" value="1"/>
</dbReference>
<evidence type="ECO:0000313" key="8">
    <source>
        <dbReference type="Proteomes" id="UP001165190"/>
    </source>
</evidence>
<protein>
    <recommendedName>
        <fullName evidence="6">S-protein homolog</fullName>
    </recommendedName>
</protein>
<name>A0A9W7IRE8_HIBTR</name>
<keyword evidence="8" id="KW-1185">Reference proteome</keyword>
<dbReference type="AlphaFoldDB" id="A0A9W7IRE8"/>
<comment type="subcellular location">
    <subcellularLocation>
        <location evidence="1 6">Secreted</location>
    </subcellularLocation>
</comment>
<keyword evidence="5 6" id="KW-0732">Signal</keyword>
<dbReference type="Pfam" id="PF05938">
    <property type="entry name" value="Self-incomp_S1"/>
    <property type="match status" value="1"/>
</dbReference>
<feature type="signal peptide" evidence="6">
    <location>
        <begin position="1"/>
        <end position="26"/>
    </location>
</feature>
<dbReference type="PANTHER" id="PTHR31232:SF60">
    <property type="entry name" value="S-PROTEIN HOMOLOG"/>
    <property type="match status" value="1"/>
</dbReference>
<feature type="chain" id="PRO_5041012299" description="S-protein homolog" evidence="6">
    <location>
        <begin position="27"/>
        <end position="163"/>
    </location>
</feature>
<evidence type="ECO:0000256" key="5">
    <source>
        <dbReference type="ARBA" id="ARBA00022729"/>
    </source>
</evidence>
<comment type="caution">
    <text evidence="7">The sequence shown here is derived from an EMBL/GenBank/DDBJ whole genome shotgun (WGS) entry which is preliminary data.</text>
</comment>
<evidence type="ECO:0000256" key="1">
    <source>
        <dbReference type="ARBA" id="ARBA00004613"/>
    </source>
</evidence>
<evidence type="ECO:0000256" key="4">
    <source>
        <dbReference type="ARBA" id="ARBA00022525"/>
    </source>
</evidence>
<proteinExistence type="inferred from homology"/>
<reference evidence="7" key="1">
    <citation type="submission" date="2023-05" db="EMBL/GenBank/DDBJ databases">
        <title>Genome and transcriptome analyses reveal genes involved in the formation of fine ridges on petal epidermal cells in Hibiscus trionum.</title>
        <authorList>
            <person name="Koshimizu S."/>
            <person name="Masuda S."/>
            <person name="Ishii T."/>
            <person name="Shirasu K."/>
            <person name="Hoshino A."/>
            <person name="Arita M."/>
        </authorList>
    </citation>
    <scope>NUCLEOTIDE SEQUENCE</scope>
    <source>
        <strain evidence="7">Hamamatsu line</strain>
    </source>
</reference>
<dbReference type="GO" id="GO:0005576">
    <property type="term" value="C:extracellular region"/>
    <property type="evidence" value="ECO:0007669"/>
    <property type="project" value="UniProtKB-SubCell"/>
</dbReference>
<keyword evidence="3 6" id="KW-0713">Self-incompatibility</keyword>
<dbReference type="OrthoDB" id="1727555at2759"/>
<organism evidence="7 8">
    <name type="scientific">Hibiscus trionum</name>
    <name type="common">Flower of an hour</name>
    <dbReference type="NCBI Taxonomy" id="183268"/>
    <lineage>
        <taxon>Eukaryota</taxon>
        <taxon>Viridiplantae</taxon>
        <taxon>Streptophyta</taxon>
        <taxon>Embryophyta</taxon>
        <taxon>Tracheophyta</taxon>
        <taxon>Spermatophyta</taxon>
        <taxon>Magnoliopsida</taxon>
        <taxon>eudicotyledons</taxon>
        <taxon>Gunneridae</taxon>
        <taxon>Pentapetalae</taxon>
        <taxon>rosids</taxon>
        <taxon>malvids</taxon>
        <taxon>Malvales</taxon>
        <taxon>Malvaceae</taxon>
        <taxon>Malvoideae</taxon>
        <taxon>Hibiscus</taxon>
    </lineage>
</organism>
<comment type="similarity">
    <text evidence="2 6">Belongs to the plant self-incompatibility (S1) protein family.</text>
</comment>
<dbReference type="GO" id="GO:0060320">
    <property type="term" value="P:rejection of self pollen"/>
    <property type="evidence" value="ECO:0007669"/>
    <property type="project" value="UniProtKB-KW"/>
</dbReference>
<dbReference type="InterPro" id="IPR010264">
    <property type="entry name" value="Self-incomp_S1"/>
</dbReference>
<dbReference type="Proteomes" id="UP001165190">
    <property type="component" value="Unassembled WGS sequence"/>
</dbReference>
<evidence type="ECO:0000256" key="2">
    <source>
        <dbReference type="ARBA" id="ARBA00005581"/>
    </source>
</evidence>
<accession>A0A9W7IRE8</accession>
<evidence type="ECO:0000256" key="3">
    <source>
        <dbReference type="ARBA" id="ARBA00022471"/>
    </source>
</evidence>
<gene>
    <name evidence="7" type="ORF">HRI_003798700</name>
</gene>
<keyword evidence="4 6" id="KW-0964">Secreted</keyword>
<sequence length="163" mass="19184">MSSFFRNMYFFLVLATLMATNPSTSTSSAPTEDQRNMVYKTWHVHAVNGLSSNKILFVHCKSRDDDLGIHNLTVGNEFQWKFKPTIFGKTLFWCFMASDSDHVHASFNVFWDDQDLFYRCNWKNCFWIGKDDGIYLKNIPENYDEFKHKWESGRGFLANYTIV</sequence>
<evidence type="ECO:0000313" key="7">
    <source>
        <dbReference type="EMBL" id="GMJ01295.1"/>
    </source>
</evidence>
<evidence type="ECO:0000256" key="6">
    <source>
        <dbReference type="RuleBase" id="RU367044"/>
    </source>
</evidence>